<sequence length="593" mass="63885">MANVRDSDTSLWLHNKLGTSNDSWTSGSICTQLNAEVLKNIKDCFPDLQTQVKLKLLLSFFHIPRRNVEEWRNELEEIIEVAAVDSDLWVAMLAETLKTFPSAGTLNTEIAEFDETRPIFSDMISELRRALAKHSDLGLLPLECLYLNKNALVSVVGQQPNPVKHFTLKRKPKSVALRSELLAKATEVQANQKKAQAPTVPVRSRGMPRKMTDTRPAVPLGAAQAAAGAARQPAPRAGIKLLDIAEQPATHAQIKKRRKLEMEEGAKKAAAAAPSSPEYNKNLDNYGLPKPDETANVAGGTTESSAASPPPAAAGASSPAALPPAPPAPAAPQPAHRDPPHAAPLLVQQGTGAKPIVLGQQPKLLITGQPGAKPLLLSTQNLLNTSTVILQPGGKAVLLQNIKPMAQTVQVQQTPRSVLPTVHSQPPLQQIAQPVQLAQPVQPAAVAAPAAPAPAPATPAQPLLPRRGLSLTREQMLEAQDMFRNANRVTRPEKALILGFMAGSRDNPCPNLGNIVTIKLSENIENVLQSDDTYLTMLSEMHFQMNYNNGQWTRLKKYRHIDGMVPQKIPPGSTVISTNNQQPIVSIANQSVS</sequence>
<dbReference type="PANTHER" id="PTHR13328:SF4">
    <property type="entry name" value="NEGATIVE ELONGATION FACTOR A"/>
    <property type="match status" value="1"/>
</dbReference>
<organism evidence="3 4">
    <name type="scientific">Chrysodeixis includens</name>
    <name type="common">Soybean looper</name>
    <name type="synonym">Pseudoplusia includens</name>
    <dbReference type="NCBI Taxonomy" id="689277"/>
    <lineage>
        <taxon>Eukaryota</taxon>
        <taxon>Metazoa</taxon>
        <taxon>Ecdysozoa</taxon>
        <taxon>Arthropoda</taxon>
        <taxon>Hexapoda</taxon>
        <taxon>Insecta</taxon>
        <taxon>Pterygota</taxon>
        <taxon>Neoptera</taxon>
        <taxon>Endopterygota</taxon>
        <taxon>Lepidoptera</taxon>
        <taxon>Glossata</taxon>
        <taxon>Ditrysia</taxon>
        <taxon>Noctuoidea</taxon>
        <taxon>Noctuidae</taxon>
        <taxon>Plusiinae</taxon>
        <taxon>Chrysodeixis</taxon>
    </lineage>
</organism>
<dbReference type="GO" id="GO:0032021">
    <property type="term" value="C:NELF complex"/>
    <property type="evidence" value="ECO:0007669"/>
    <property type="project" value="TreeGrafter"/>
</dbReference>
<feature type="compositionally biased region" description="Pro residues" evidence="1">
    <location>
        <begin position="321"/>
        <end position="332"/>
    </location>
</feature>
<evidence type="ECO:0000313" key="3">
    <source>
        <dbReference type="EMBL" id="CAH0597799.1"/>
    </source>
</evidence>
<gene>
    <name evidence="3" type="ORF">CINC_LOCUS7879</name>
</gene>
<evidence type="ECO:0000256" key="1">
    <source>
        <dbReference type="SAM" id="MobiDB-lite"/>
    </source>
</evidence>
<feature type="compositionally biased region" description="Low complexity" evidence="1">
    <location>
        <begin position="268"/>
        <end position="277"/>
    </location>
</feature>
<accession>A0A9P0BUD0</accession>
<dbReference type="PANTHER" id="PTHR13328">
    <property type="entry name" value="NEGATIVE ELONGATION FACTOR A NELF-A"/>
    <property type="match status" value="1"/>
</dbReference>
<dbReference type="EMBL" id="LR824027">
    <property type="protein sequence ID" value="CAH0597799.1"/>
    <property type="molecule type" value="Genomic_DNA"/>
</dbReference>
<feature type="domain" description="HDAg" evidence="2">
    <location>
        <begin position="89"/>
        <end position="260"/>
    </location>
</feature>
<keyword evidence="4" id="KW-1185">Reference proteome</keyword>
<dbReference type="PROSITE" id="PS51838">
    <property type="entry name" value="HDAG"/>
    <property type="match status" value="1"/>
</dbReference>
<feature type="region of interest" description="Disordered" evidence="1">
    <location>
        <begin position="187"/>
        <end position="210"/>
    </location>
</feature>
<dbReference type="AlphaFoldDB" id="A0A9P0BUD0"/>
<dbReference type="Pfam" id="PF23553">
    <property type="entry name" value="NELF-A_N"/>
    <property type="match status" value="1"/>
</dbReference>
<proteinExistence type="predicted"/>
<dbReference type="InterPro" id="IPR056557">
    <property type="entry name" value="NELF-A_N"/>
</dbReference>
<reference evidence="3" key="1">
    <citation type="submission" date="2021-12" db="EMBL/GenBank/DDBJ databases">
        <authorList>
            <person name="King R."/>
        </authorList>
    </citation>
    <scope>NUCLEOTIDE SEQUENCE</scope>
</reference>
<protein>
    <recommendedName>
        <fullName evidence="2">HDAg domain-containing protein</fullName>
    </recommendedName>
</protein>
<feature type="region of interest" description="Disordered" evidence="1">
    <location>
        <begin position="249"/>
        <end position="345"/>
    </location>
</feature>
<dbReference type="InterPro" id="IPR037517">
    <property type="entry name" value="HDAG_dom"/>
</dbReference>
<evidence type="ECO:0000259" key="2">
    <source>
        <dbReference type="PROSITE" id="PS51838"/>
    </source>
</evidence>
<name>A0A9P0BUD0_CHRIL</name>
<dbReference type="Proteomes" id="UP001154114">
    <property type="component" value="Chromosome 24"/>
</dbReference>
<evidence type="ECO:0000313" key="4">
    <source>
        <dbReference type="Proteomes" id="UP001154114"/>
    </source>
</evidence>
<dbReference type="OrthoDB" id="2135488at2759"/>
<dbReference type="GO" id="GO:0034244">
    <property type="term" value="P:negative regulation of transcription elongation by RNA polymerase II"/>
    <property type="evidence" value="ECO:0007669"/>
    <property type="project" value="TreeGrafter"/>
</dbReference>
<dbReference type="InterPro" id="IPR052828">
    <property type="entry name" value="NELF-A_domain"/>
</dbReference>